<protein>
    <submittedName>
        <fullName evidence="14">Cytochrome ubiquinol oxidase subunit I</fullName>
    </submittedName>
</protein>
<keyword evidence="15" id="KW-1185">Reference proteome</keyword>
<comment type="similarity">
    <text evidence="2 12">Belongs to the cytochrome ubiquinol oxidase subunit 1 family.</text>
</comment>
<keyword evidence="11 12" id="KW-0472">Membrane</keyword>
<dbReference type="PANTHER" id="PTHR30365">
    <property type="entry name" value="CYTOCHROME D UBIQUINOL OXIDASE"/>
    <property type="match status" value="1"/>
</dbReference>
<keyword evidence="10 12" id="KW-0408">Iron</keyword>
<sequence>MDVLDLARWQFGITTVYHFIFVPLTIGLSPLVAIMQTFWYVTGDERWLRLTKFFGKLLLINFAIGVATGIVQEFQFGMAWSEYSRFVGDVFGAPLAMEALAAFFVESTFLGLWIFGWDRLPKKIHLACIWAVAIATNLSAFFILAANSWMQHPVGTVLNPETGRAEMKDIGAVLTNPTVLAAFPHTITAAFLTAGTFVAGIAAWWMVRLVRSGRPEAVETARTVYRPAIILGLVTMLAAGVGVAVSGDAQAKLMFDQQPAKMAAAEGLCDTTSGAPFSILAIGDLSNDCENVRHLVEIPGVTSFLATGDFGATVRGVNELQDDYAEWVGDWEDQNGGRTFDEDQRFYPDLGITYWSFRLMIGFGVGSAALSLAALWLLRRRGSVTGKAWFGRLGIAALATPFLASAFGWIFTEMGRQPWVVTPNPNPSGVDGVWLMTARGVSTVTGTGTIWTSLIGFTLLYGVLAVAWYRLMHRYAVEGVAPSEKDPSPDARASRGPDGPDRSSDDAPLSFAY</sequence>
<comment type="subcellular location">
    <subcellularLocation>
        <location evidence="1">Cell membrane</location>
        <topology evidence="1">Multi-pass membrane protein</topology>
    </subcellularLocation>
</comment>
<keyword evidence="3 12" id="KW-0813">Transport</keyword>
<feature type="transmembrane region" description="Helical" evidence="12">
    <location>
        <begin position="91"/>
        <end position="115"/>
    </location>
</feature>
<evidence type="ECO:0000256" key="3">
    <source>
        <dbReference type="ARBA" id="ARBA00022448"/>
    </source>
</evidence>
<reference evidence="14 15" key="1">
    <citation type="submission" date="2021-05" db="EMBL/GenBank/DDBJ databases">
        <title>Description of Cellulomonas sp. DKR-3 sp. nov.</title>
        <authorList>
            <person name="Dahal R.H."/>
            <person name="Chaudhary D.K."/>
        </authorList>
    </citation>
    <scope>NUCLEOTIDE SEQUENCE [LARGE SCALE GENOMIC DNA]</scope>
    <source>
        <strain evidence="14 15">DKR-3</strain>
    </source>
</reference>
<accession>A0ABS5TZW1</accession>
<organism evidence="14 15">
    <name type="scientific">Cellulomonas fulva</name>
    <dbReference type="NCBI Taxonomy" id="2835530"/>
    <lineage>
        <taxon>Bacteria</taxon>
        <taxon>Bacillati</taxon>
        <taxon>Actinomycetota</taxon>
        <taxon>Actinomycetes</taxon>
        <taxon>Micrococcales</taxon>
        <taxon>Cellulomonadaceae</taxon>
        <taxon>Cellulomonas</taxon>
    </lineage>
</organism>
<comment type="caution">
    <text evidence="14">The sequence shown here is derived from an EMBL/GenBank/DDBJ whole genome shotgun (WGS) entry which is preliminary data.</text>
</comment>
<name>A0ABS5TZW1_9CELL</name>
<feature type="transmembrane region" description="Helical" evidence="12">
    <location>
        <begin position="187"/>
        <end position="207"/>
    </location>
</feature>
<evidence type="ECO:0000256" key="5">
    <source>
        <dbReference type="ARBA" id="ARBA00022617"/>
    </source>
</evidence>
<evidence type="ECO:0000256" key="12">
    <source>
        <dbReference type="PIRNR" id="PIRNR006446"/>
    </source>
</evidence>
<evidence type="ECO:0000313" key="15">
    <source>
        <dbReference type="Proteomes" id="UP000722125"/>
    </source>
</evidence>
<evidence type="ECO:0000256" key="2">
    <source>
        <dbReference type="ARBA" id="ARBA00009819"/>
    </source>
</evidence>
<dbReference type="Proteomes" id="UP000722125">
    <property type="component" value="Unassembled WGS sequence"/>
</dbReference>
<evidence type="ECO:0000256" key="6">
    <source>
        <dbReference type="ARBA" id="ARBA00022692"/>
    </source>
</evidence>
<feature type="transmembrane region" description="Helical" evidence="12">
    <location>
        <begin position="20"/>
        <end position="41"/>
    </location>
</feature>
<dbReference type="Pfam" id="PF01654">
    <property type="entry name" value="Cyt_bd_oxida_I"/>
    <property type="match status" value="1"/>
</dbReference>
<gene>
    <name evidence="14" type="ORF">KIN34_10335</name>
</gene>
<evidence type="ECO:0000256" key="4">
    <source>
        <dbReference type="ARBA" id="ARBA00022475"/>
    </source>
</evidence>
<evidence type="ECO:0000313" key="14">
    <source>
        <dbReference type="EMBL" id="MBT0994683.1"/>
    </source>
</evidence>
<feature type="transmembrane region" description="Helical" evidence="12">
    <location>
        <begin position="450"/>
        <end position="469"/>
    </location>
</feature>
<feature type="transmembrane region" description="Helical" evidence="12">
    <location>
        <begin position="390"/>
        <end position="411"/>
    </location>
</feature>
<evidence type="ECO:0000256" key="8">
    <source>
        <dbReference type="ARBA" id="ARBA00022982"/>
    </source>
</evidence>
<feature type="transmembrane region" description="Helical" evidence="12">
    <location>
        <begin position="228"/>
        <end position="247"/>
    </location>
</feature>
<feature type="transmembrane region" description="Helical" evidence="12">
    <location>
        <begin position="53"/>
        <end position="71"/>
    </location>
</feature>
<dbReference type="RefSeq" id="WP_214350044.1">
    <property type="nucleotide sequence ID" value="NZ_JAHBOH010000001.1"/>
</dbReference>
<evidence type="ECO:0000256" key="10">
    <source>
        <dbReference type="ARBA" id="ARBA00023004"/>
    </source>
</evidence>
<dbReference type="InterPro" id="IPR002585">
    <property type="entry name" value="Cyt-d_ubiquinol_oxidase_su_1"/>
</dbReference>
<keyword evidence="4 12" id="KW-1003">Cell membrane</keyword>
<dbReference type="EMBL" id="JAHBOH010000001">
    <property type="protein sequence ID" value="MBT0994683.1"/>
    <property type="molecule type" value="Genomic_DNA"/>
</dbReference>
<keyword evidence="9 12" id="KW-1133">Transmembrane helix</keyword>
<feature type="transmembrane region" description="Helical" evidence="12">
    <location>
        <begin position="127"/>
        <end position="150"/>
    </location>
</feature>
<evidence type="ECO:0000256" key="1">
    <source>
        <dbReference type="ARBA" id="ARBA00004651"/>
    </source>
</evidence>
<keyword evidence="6 12" id="KW-0812">Transmembrane</keyword>
<dbReference type="PANTHER" id="PTHR30365:SF15">
    <property type="entry name" value="CYTOCHROME BD UBIQUINOL OXIDASE SUBUNIT 1"/>
    <property type="match status" value="1"/>
</dbReference>
<dbReference type="PIRSF" id="PIRSF006446">
    <property type="entry name" value="Cyt_quinol_oxidase_1"/>
    <property type="match status" value="1"/>
</dbReference>
<feature type="compositionally biased region" description="Basic and acidic residues" evidence="13">
    <location>
        <begin position="483"/>
        <end position="505"/>
    </location>
</feature>
<evidence type="ECO:0000256" key="13">
    <source>
        <dbReference type="SAM" id="MobiDB-lite"/>
    </source>
</evidence>
<evidence type="ECO:0000256" key="9">
    <source>
        <dbReference type="ARBA" id="ARBA00022989"/>
    </source>
</evidence>
<evidence type="ECO:0000256" key="11">
    <source>
        <dbReference type="ARBA" id="ARBA00023136"/>
    </source>
</evidence>
<keyword evidence="7 12" id="KW-0479">Metal-binding</keyword>
<keyword evidence="8 12" id="KW-0249">Electron transport</keyword>
<keyword evidence="5 12" id="KW-0349">Heme</keyword>
<evidence type="ECO:0000256" key="7">
    <source>
        <dbReference type="ARBA" id="ARBA00022723"/>
    </source>
</evidence>
<proteinExistence type="inferred from homology"/>
<feature type="transmembrane region" description="Helical" evidence="12">
    <location>
        <begin position="355"/>
        <end position="378"/>
    </location>
</feature>
<feature type="region of interest" description="Disordered" evidence="13">
    <location>
        <begin position="481"/>
        <end position="513"/>
    </location>
</feature>